<comment type="caution">
    <text evidence="1">The sequence shown here is derived from an EMBL/GenBank/DDBJ whole genome shotgun (WGS) entry which is preliminary data.</text>
</comment>
<feature type="non-terminal residue" evidence="1">
    <location>
        <position position="216"/>
    </location>
</feature>
<name>A0A0G2AUF2_9BACT</name>
<protein>
    <submittedName>
        <fullName evidence="1">Uncharacterized protein</fullName>
    </submittedName>
</protein>
<dbReference type="EMBL" id="LCRN01000022">
    <property type="protein sequence ID" value="KKW36509.1"/>
    <property type="molecule type" value="Genomic_DNA"/>
</dbReference>
<evidence type="ECO:0000313" key="2">
    <source>
        <dbReference type="Proteomes" id="UP000033865"/>
    </source>
</evidence>
<organism evidence="1 2">
    <name type="scientific">Candidatus Uhrbacteria bacterium GW2011_GWC2_53_7</name>
    <dbReference type="NCBI Taxonomy" id="1618986"/>
    <lineage>
        <taxon>Bacteria</taxon>
        <taxon>Candidatus Uhriibacteriota</taxon>
    </lineage>
</organism>
<gene>
    <name evidence="1" type="ORF">UY82_C0022G0001</name>
</gene>
<reference evidence="1 2" key="1">
    <citation type="journal article" date="2015" name="Nature">
        <title>rRNA introns, odd ribosomes, and small enigmatic genomes across a large radiation of phyla.</title>
        <authorList>
            <person name="Brown C.T."/>
            <person name="Hug L.A."/>
            <person name="Thomas B.C."/>
            <person name="Sharon I."/>
            <person name="Castelle C.J."/>
            <person name="Singh A."/>
            <person name="Wilkins M.J."/>
            <person name="Williams K.H."/>
            <person name="Banfield J.F."/>
        </authorList>
    </citation>
    <scope>NUCLEOTIDE SEQUENCE [LARGE SCALE GENOMIC DNA]</scope>
</reference>
<dbReference type="AlphaFoldDB" id="A0A0G2AUF2"/>
<accession>A0A0G2AUF2</accession>
<proteinExistence type="predicted"/>
<dbReference type="Proteomes" id="UP000033865">
    <property type="component" value="Unassembled WGS sequence"/>
</dbReference>
<sequence length="216" mass="24833">MSHTPNYDAKVKMILDATTLGERVCPISGETWKCTQEEIDWWRKFNVPPTDVSPMARRRWLTGFNLGLEMWWNKDMLSGEKILSYVHPDNKIQVVEDTRWYAEDWSSRVSVEPDASKSFFEQMRILNKGVPIPALRTYNPPINTVGAGLISVEDSFMVFAVLNTKRSAYGWLLDGMEGCQDIFFGYTSTDSFCVNHVERLHNCRVVLQSQDCFNSS</sequence>
<evidence type="ECO:0000313" key="1">
    <source>
        <dbReference type="EMBL" id="KKW36509.1"/>
    </source>
</evidence>